<dbReference type="InterPro" id="IPR003710">
    <property type="entry name" value="ApbA"/>
</dbReference>
<comment type="function">
    <text evidence="10">Catalyzes the NADPH-dependent reduction of ketopantoate into pantoic acid.</text>
</comment>
<dbReference type="PANTHER" id="PTHR43765">
    <property type="entry name" value="2-DEHYDROPANTOATE 2-REDUCTASE-RELATED"/>
    <property type="match status" value="1"/>
</dbReference>
<dbReference type="Proteomes" id="UP000256478">
    <property type="component" value="Unassembled WGS sequence"/>
</dbReference>
<dbReference type="RefSeq" id="WP_116008985.1">
    <property type="nucleotide sequence ID" value="NZ_QUOU01000001.1"/>
</dbReference>
<reference evidence="13 14" key="1">
    <citation type="submission" date="2018-08" db="EMBL/GenBank/DDBJ databases">
        <title>Thalassotalea euphylliae genome.</title>
        <authorList>
            <person name="Summers S."/>
            <person name="Rice S.A."/>
            <person name="Freckelton M.L."/>
            <person name="Nedved B.T."/>
            <person name="Hadfield M.G."/>
        </authorList>
    </citation>
    <scope>NUCLEOTIDE SEQUENCE [LARGE SCALE GENOMIC DNA]</scope>
    <source>
        <strain evidence="13 14">H1</strain>
    </source>
</reference>
<accession>A0A3E0TTB3</accession>
<gene>
    <name evidence="13" type="ORF">DXX93_16040</name>
</gene>
<evidence type="ECO:0000256" key="8">
    <source>
        <dbReference type="ARBA" id="ARBA00032024"/>
    </source>
</evidence>
<dbReference type="GO" id="GO:0008677">
    <property type="term" value="F:2-dehydropantoate 2-reductase activity"/>
    <property type="evidence" value="ECO:0007669"/>
    <property type="project" value="UniProtKB-EC"/>
</dbReference>
<evidence type="ECO:0000256" key="3">
    <source>
        <dbReference type="ARBA" id="ARBA00013014"/>
    </source>
</evidence>
<evidence type="ECO:0000256" key="6">
    <source>
        <dbReference type="ARBA" id="ARBA00022857"/>
    </source>
</evidence>
<dbReference type="InterPro" id="IPR050838">
    <property type="entry name" value="Ketopantoate_reductase"/>
</dbReference>
<keyword evidence="5 10" id="KW-0566">Pantothenate biosynthesis</keyword>
<dbReference type="NCBIfam" id="TIGR00745">
    <property type="entry name" value="apbA_panE"/>
    <property type="match status" value="1"/>
</dbReference>
<dbReference type="UniPathway" id="UPA00028">
    <property type="reaction ID" value="UER00004"/>
</dbReference>
<dbReference type="EC" id="1.1.1.169" evidence="3 10"/>
<organism evidence="13 14">
    <name type="scientific">Thalassotalea euphylliae</name>
    <dbReference type="NCBI Taxonomy" id="1655234"/>
    <lineage>
        <taxon>Bacteria</taxon>
        <taxon>Pseudomonadati</taxon>
        <taxon>Pseudomonadota</taxon>
        <taxon>Gammaproteobacteria</taxon>
        <taxon>Alteromonadales</taxon>
        <taxon>Colwelliaceae</taxon>
        <taxon>Thalassotalea</taxon>
    </lineage>
</organism>
<feature type="domain" description="Ketopantoate reductase N-terminal" evidence="11">
    <location>
        <begin position="13"/>
        <end position="159"/>
    </location>
</feature>
<dbReference type="Gene3D" id="1.10.1040.10">
    <property type="entry name" value="N-(1-d-carboxylethyl)-l-norvaline Dehydrogenase, domain 2"/>
    <property type="match status" value="1"/>
</dbReference>
<evidence type="ECO:0000256" key="9">
    <source>
        <dbReference type="ARBA" id="ARBA00048793"/>
    </source>
</evidence>
<evidence type="ECO:0000256" key="5">
    <source>
        <dbReference type="ARBA" id="ARBA00022655"/>
    </source>
</evidence>
<comment type="catalytic activity">
    <reaction evidence="9 10">
        <text>(R)-pantoate + NADP(+) = 2-dehydropantoate + NADPH + H(+)</text>
        <dbReference type="Rhea" id="RHEA:16233"/>
        <dbReference type="ChEBI" id="CHEBI:11561"/>
        <dbReference type="ChEBI" id="CHEBI:15378"/>
        <dbReference type="ChEBI" id="CHEBI:15980"/>
        <dbReference type="ChEBI" id="CHEBI:57783"/>
        <dbReference type="ChEBI" id="CHEBI:58349"/>
        <dbReference type="EC" id="1.1.1.169"/>
    </reaction>
</comment>
<comment type="similarity">
    <text evidence="2 10">Belongs to the ketopantoate reductase family.</text>
</comment>
<dbReference type="GO" id="GO:0050661">
    <property type="term" value="F:NADP binding"/>
    <property type="evidence" value="ECO:0007669"/>
    <property type="project" value="TreeGrafter"/>
</dbReference>
<evidence type="ECO:0000259" key="12">
    <source>
        <dbReference type="Pfam" id="PF08546"/>
    </source>
</evidence>
<evidence type="ECO:0000313" key="13">
    <source>
        <dbReference type="EMBL" id="REL27921.1"/>
    </source>
</evidence>
<comment type="caution">
    <text evidence="13">The sequence shown here is derived from an EMBL/GenBank/DDBJ whole genome shotgun (WGS) entry which is preliminary data.</text>
</comment>
<dbReference type="EMBL" id="QUOU01000001">
    <property type="protein sequence ID" value="REL27921.1"/>
    <property type="molecule type" value="Genomic_DNA"/>
</dbReference>
<dbReference type="InterPro" id="IPR008927">
    <property type="entry name" value="6-PGluconate_DH-like_C_sf"/>
</dbReference>
<sequence length="312" mass="33689">MSTKATRAEHLNIVVAGQGAIGSLWCWHLRQARAIHLSLLTKTRHEQTKQLCFSNIQGLSYQYTCHVASDESLAQADLLVVCLKSYDAASLVNSLAAHIAPTTDILLVHNGMGVVEALSTEIKSTHAIFTCLTTHGAFRPSQSHSIHTGLGRFDIGRHDHTQMSPPHWFAGIKQALPNAHWQTDINTKQWQKLAINCVINPLTALNDVRNGKLTQADYLPQISAIANEVAQVATSQGIELTAQVITEQALRVAAATAKNVSSTLADVRANRATEIHAINGYICQLAAQAGIKVPINEALVAKVANLSARNAL</sequence>
<evidence type="ECO:0000259" key="11">
    <source>
        <dbReference type="Pfam" id="PF02558"/>
    </source>
</evidence>
<dbReference type="GO" id="GO:0005737">
    <property type="term" value="C:cytoplasm"/>
    <property type="evidence" value="ECO:0007669"/>
    <property type="project" value="TreeGrafter"/>
</dbReference>
<protein>
    <recommendedName>
        <fullName evidence="4 10">2-dehydropantoate 2-reductase</fullName>
        <ecNumber evidence="3 10">1.1.1.169</ecNumber>
    </recommendedName>
    <alternativeName>
        <fullName evidence="8 10">Ketopantoate reductase</fullName>
    </alternativeName>
</protein>
<evidence type="ECO:0000256" key="1">
    <source>
        <dbReference type="ARBA" id="ARBA00004994"/>
    </source>
</evidence>
<dbReference type="FunFam" id="1.10.1040.10:FF:000017">
    <property type="entry name" value="2-dehydropantoate 2-reductase"/>
    <property type="match status" value="1"/>
</dbReference>
<evidence type="ECO:0000256" key="4">
    <source>
        <dbReference type="ARBA" id="ARBA00019465"/>
    </source>
</evidence>
<dbReference type="Pfam" id="PF02558">
    <property type="entry name" value="ApbA"/>
    <property type="match status" value="1"/>
</dbReference>
<dbReference type="InterPro" id="IPR013752">
    <property type="entry name" value="KPA_reductase"/>
</dbReference>
<feature type="domain" description="Ketopantoate reductase C-terminal" evidence="12">
    <location>
        <begin position="184"/>
        <end position="304"/>
    </location>
</feature>
<keyword evidence="6 10" id="KW-0521">NADP</keyword>
<comment type="pathway">
    <text evidence="1 10">Cofactor biosynthesis; (R)-pantothenate biosynthesis; (R)-pantoate from 3-methyl-2-oxobutanoate: step 2/2.</text>
</comment>
<dbReference type="Pfam" id="PF08546">
    <property type="entry name" value="ApbA_C"/>
    <property type="match status" value="1"/>
</dbReference>
<proteinExistence type="inferred from homology"/>
<dbReference type="OrthoDB" id="6530772at2"/>
<name>A0A3E0TTB3_9GAMM</name>
<dbReference type="InterPro" id="IPR013328">
    <property type="entry name" value="6PGD_dom2"/>
</dbReference>
<evidence type="ECO:0000313" key="14">
    <source>
        <dbReference type="Proteomes" id="UP000256478"/>
    </source>
</evidence>
<dbReference type="InterPro" id="IPR036291">
    <property type="entry name" value="NAD(P)-bd_dom_sf"/>
</dbReference>
<evidence type="ECO:0000256" key="10">
    <source>
        <dbReference type="RuleBase" id="RU362068"/>
    </source>
</evidence>
<dbReference type="Gene3D" id="3.40.50.720">
    <property type="entry name" value="NAD(P)-binding Rossmann-like Domain"/>
    <property type="match status" value="1"/>
</dbReference>
<evidence type="ECO:0000256" key="2">
    <source>
        <dbReference type="ARBA" id="ARBA00007870"/>
    </source>
</evidence>
<keyword evidence="7 10" id="KW-0560">Oxidoreductase</keyword>
<evidence type="ECO:0000256" key="7">
    <source>
        <dbReference type="ARBA" id="ARBA00023002"/>
    </source>
</evidence>
<dbReference type="SUPFAM" id="SSF51735">
    <property type="entry name" value="NAD(P)-binding Rossmann-fold domains"/>
    <property type="match status" value="1"/>
</dbReference>
<dbReference type="AlphaFoldDB" id="A0A3E0TTB3"/>
<dbReference type="SUPFAM" id="SSF48179">
    <property type="entry name" value="6-phosphogluconate dehydrogenase C-terminal domain-like"/>
    <property type="match status" value="1"/>
</dbReference>
<dbReference type="InterPro" id="IPR013332">
    <property type="entry name" value="KPR_N"/>
</dbReference>
<dbReference type="PANTHER" id="PTHR43765:SF2">
    <property type="entry name" value="2-DEHYDROPANTOATE 2-REDUCTASE"/>
    <property type="match status" value="1"/>
</dbReference>
<dbReference type="GO" id="GO:0015940">
    <property type="term" value="P:pantothenate biosynthetic process"/>
    <property type="evidence" value="ECO:0007669"/>
    <property type="project" value="UniProtKB-UniPathway"/>
</dbReference>